<dbReference type="PROSITE" id="PS01137">
    <property type="entry name" value="TATD_1"/>
    <property type="match status" value="1"/>
</dbReference>
<dbReference type="RefSeq" id="WP_102951839.1">
    <property type="nucleotide sequence ID" value="NZ_CP024847.1"/>
</dbReference>
<evidence type="ECO:0000256" key="3">
    <source>
        <dbReference type="ARBA" id="ARBA00022801"/>
    </source>
</evidence>
<dbReference type="PROSITE" id="PS01091">
    <property type="entry name" value="TATD_3"/>
    <property type="match status" value="1"/>
</dbReference>
<accession>A0A2I7N7Y8</accession>
<feature type="binding site" evidence="4">
    <location>
        <position position="204"/>
    </location>
    <ligand>
        <name>a divalent metal cation</name>
        <dbReference type="ChEBI" id="CHEBI:60240"/>
        <label>1</label>
    </ligand>
</feature>
<evidence type="ECO:0000313" key="6">
    <source>
        <dbReference type="Proteomes" id="UP000236655"/>
    </source>
</evidence>
<dbReference type="NCBIfam" id="TIGR00010">
    <property type="entry name" value="YchF/TatD family DNA exonuclease"/>
    <property type="match status" value="1"/>
</dbReference>
<evidence type="ECO:0000313" key="5">
    <source>
        <dbReference type="EMBL" id="AUR52550.1"/>
    </source>
</evidence>
<keyword evidence="6" id="KW-1185">Reference proteome</keyword>
<dbReference type="CDD" id="cd01310">
    <property type="entry name" value="TatD_DNAse"/>
    <property type="match status" value="1"/>
</dbReference>
<dbReference type="InterPro" id="IPR001130">
    <property type="entry name" value="TatD-like"/>
</dbReference>
<organism evidence="5 6">
    <name type="scientific">Aquella oligotrophica</name>
    <dbReference type="NCBI Taxonomy" id="2067065"/>
    <lineage>
        <taxon>Bacteria</taxon>
        <taxon>Pseudomonadati</taxon>
        <taxon>Pseudomonadota</taxon>
        <taxon>Betaproteobacteria</taxon>
        <taxon>Neisseriales</taxon>
        <taxon>Neisseriaceae</taxon>
        <taxon>Aquella</taxon>
    </lineage>
</organism>
<name>A0A2I7N7Y8_9NEIS</name>
<dbReference type="OrthoDB" id="9810005at2"/>
<feature type="binding site" evidence="4">
    <location>
        <position position="129"/>
    </location>
    <ligand>
        <name>a divalent metal cation</name>
        <dbReference type="ChEBI" id="CHEBI:60240"/>
        <label>2</label>
    </ligand>
</feature>
<reference evidence="6" key="1">
    <citation type="submission" date="2017-11" db="EMBL/GenBank/DDBJ databases">
        <authorList>
            <person name="Chan K.G."/>
            <person name="Lee L.S."/>
        </authorList>
    </citation>
    <scope>NUCLEOTIDE SEQUENCE [LARGE SCALE GENOMIC DNA]</scope>
    <source>
        <strain evidence="6">DSM 100970</strain>
    </source>
</reference>
<dbReference type="AlphaFoldDB" id="A0A2I7N7Y8"/>
<dbReference type="PIRSF" id="PIRSF005902">
    <property type="entry name" value="DNase_TatD"/>
    <property type="match status" value="1"/>
</dbReference>
<dbReference type="GO" id="GO:0005829">
    <property type="term" value="C:cytosol"/>
    <property type="evidence" value="ECO:0007669"/>
    <property type="project" value="TreeGrafter"/>
</dbReference>
<feature type="binding site" evidence="4">
    <location>
        <position position="6"/>
    </location>
    <ligand>
        <name>a divalent metal cation</name>
        <dbReference type="ChEBI" id="CHEBI:60240"/>
        <label>1</label>
    </ligand>
</feature>
<dbReference type="Proteomes" id="UP000236655">
    <property type="component" value="Chromosome"/>
</dbReference>
<sequence length="264" mass="29898">MLIDSHCHINFKEIATNLDAYMQHMVDNDVRYALCVATRPDNIAEVIDLAEGKNNVFATVGIHPDEKLPEFELTEEFLFAYSQHPKVVAIGETGLDYYWNKDIDMSWQHKRFQTHINVAKRSGLPLVIHTRESAEDAWKMLAENGINDCGAVIHCFTENLDWARKFLDLGCYISFSGIVTFKSAKDIQEAAKYVPLDRLLVETDAPYLAPVPHRGKLNHPALVLHTAEFIADLRQVNLDTIAEATSNNFFNLFKKAKTYITGGN</sequence>
<protein>
    <submittedName>
        <fullName evidence="5">DNAase</fullName>
    </submittedName>
</protein>
<dbReference type="PANTHER" id="PTHR46124">
    <property type="entry name" value="D-AMINOACYL-TRNA DEACYLASE"/>
    <property type="match status" value="1"/>
</dbReference>
<dbReference type="Gene3D" id="3.20.20.140">
    <property type="entry name" value="Metal-dependent hydrolases"/>
    <property type="match status" value="1"/>
</dbReference>
<dbReference type="GO" id="GO:0004536">
    <property type="term" value="F:DNA nuclease activity"/>
    <property type="evidence" value="ECO:0007669"/>
    <property type="project" value="InterPro"/>
</dbReference>
<dbReference type="SUPFAM" id="SSF51556">
    <property type="entry name" value="Metallo-dependent hydrolases"/>
    <property type="match status" value="1"/>
</dbReference>
<dbReference type="EMBL" id="CP024847">
    <property type="protein sequence ID" value="AUR52550.1"/>
    <property type="molecule type" value="Genomic_DNA"/>
</dbReference>
<dbReference type="KEGG" id="nba:CUN60_09650"/>
<feature type="binding site" evidence="4">
    <location>
        <position position="92"/>
    </location>
    <ligand>
        <name>a divalent metal cation</name>
        <dbReference type="ChEBI" id="CHEBI:60240"/>
        <label>1</label>
    </ligand>
</feature>
<feature type="binding site" evidence="4">
    <location>
        <position position="8"/>
    </location>
    <ligand>
        <name>a divalent metal cation</name>
        <dbReference type="ChEBI" id="CHEBI:60240"/>
        <label>1</label>
    </ligand>
</feature>
<evidence type="ECO:0000256" key="4">
    <source>
        <dbReference type="PIRSR" id="PIRSR005902-1"/>
    </source>
</evidence>
<dbReference type="FunFam" id="3.20.20.140:FF:000005">
    <property type="entry name" value="TatD family hydrolase"/>
    <property type="match status" value="1"/>
</dbReference>
<gene>
    <name evidence="5" type="ORF">CUN60_09650</name>
</gene>
<dbReference type="InterPro" id="IPR015991">
    <property type="entry name" value="TatD/YcfH-like"/>
</dbReference>
<dbReference type="InterPro" id="IPR018228">
    <property type="entry name" value="DNase_TatD-rel_CS"/>
</dbReference>
<feature type="binding site" evidence="4">
    <location>
        <position position="154"/>
    </location>
    <ligand>
        <name>a divalent metal cation</name>
        <dbReference type="ChEBI" id="CHEBI:60240"/>
        <label>2</label>
    </ligand>
</feature>
<dbReference type="InterPro" id="IPR032466">
    <property type="entry name" value="Metal_Hydrolase"/>
</dbReference>
<dbReference type="GO" id="GO:0046872">
    <property type="term" value="F:metal ion binding"/>
    <property type="evidence" value="ECO:0007669"/>
    <property type="project" value="UniProtKB-KW"/>
</dbReference>
<dbReference type="PANTHER" id="PTHR46124:SF2">
    <property type="entry name" value="D-AMINOACYL-TRNA DEACYLASE"/>
    <property type="match status" value="1"/>
</dbReference>
<evidence type="ECO:0000256" key="1">
    <source>
        <dbReference type="ARBA" id="ARBA00009275"/>
    </source>
</evidence>
<evidence type="ECO:0000256" key="2">
    <source>
        <dbReference type="ARBA" id="ARBA00022723"/>
    </source>
</evidence>
<dbReference type="Pfam" id="PF01026">
    <property type="entry name" value="TatD_DNase"/>
    <property type="match status" value="1"/>
</dbReference>
<keyword evidence="3" id="KW-0378">Hydrolase</keyword>
<keyword evidence="2 4" id="KW-0479">Metal-binding</keyword>
<comment type="similarity">
    <text evidence="1">Belongs to the metallo-dependent hydrolases superfamily. TatD-type hydrolase family.</text>
</comment>
<dbReference type="GO" id="GO:0016788">
    <property type="term" value="F:hydrolase activity, acting on ester bonds"/>
    <property type="evidence" value="ECO:0007669"/>
    <property type="project" value="InterPro"/>
</dbReference>
<proteinExistence type="inferred from homology"/>